<organism evidence="2">
    <name type="scientific">Sesamum radiatum</name>
    <name type="common">Black benniseed</name>
    <dbReference type="NCBI Taxonomy" id="300843"/>
    <lineage>
        <taxon>Eukaryota</taxon>
        <taxon>Viridiplantae</taxon>
        <taxon>Streptophyta</taxon>
        <taxon>Embryophyta</taxon>
        <taxon>Tracheophyta</taxon>
        <taxon>Spermatophyta</taxon>
        <taxon>Magnoliopsida</taxon>
        <taxon>eudicotyledons</taxon>
        <taxon>Gunneridae</taxon>
        <taxon>Pentapetalae</taxon>
        <taxon>asterids</taxon>
        <taxon>lamiids</taxon>
        <taxon>Lamiales</taxon>
        <taxon>Pedaliaceae</taxon>
        <taxon>Sesamum</taxon>
    </lineage>
</organism>
<reference evidence="2" key="1">
    <citation type="submission" date="2020-06" db="EMBL/GenBank/DDBJ databases">
        <authorList>
            <person name="Li T."/>
            <person name="Hu X."/>
            <person name="Zhang T."/>
            <person name="Song X."/>
            <person name="Zhang H."/>
            <person name="Dai N."/>
            <person name="Sheng W."/>
            <person name="Hou X."/>
            <person name="Wei L."/>
        </authorList>
    </citation>
    <scope>NUCLEOTIDE SEQUENCE</scope>
    <source>
        <strain evidence="2">G02</strain>
        <tissue evidence="2">Leaf</tissue>
    </source>
</reference>
<protein>
    <submittedName>
        <fullName evidence="2">Retrovirus-related Pol polyprotein from transposon TNT 1-94</fullName>
    </submittedName>
</protein>
<proteinExistence type="predicted"/>
<gene>
    <name evidence="2" type="ORF">Sradi_7296500</name>
</gene>
<feature type="domain" description="Reverse transcriptase Ty1/copia-type" evidence="1">
    <location>
        <begin position="167"/>
        <end position="222"/>
    </location>
</feature>
<sequence length="231" mass="25027">MLVQYEATIHKSAQALLVGGASTSKAKGNRARRWKRIKGKGMVVTTTASGEGAPAALMGKGKGKAKVGGSQHLKANDVCMHCPQLLSNPGMHVIDVNMITNATSWVLDTSCCAHICNNLQVLERSRRLSKDEMILRLGDEKAVAAKAVVPLMVFQSSIGQPENLGHLRDLPKGVRPVGCKWVYELQLGVNEEVAAFKARLMAKGYTNRPGVDFEETYSPVVRPNPFGYCLP</sequence>
<dbReference type="EMBL" id="JACGWJ010001623">
    <property type="protein sequence ID" value="KAL0278090.1"/>
    <property type="molecule type" value="Genomic_DNA"/>
</dbReference>
<name>A0AAW2I6T9_SESRA</name>
<dbReference type="AlphaFoldDB" id="A0AAW2I6T9"/>
<reference evidence="2" key="2">
    <citation type="journal article" date="2024" name="Plant">
        <title>Genomic evolution and insights into agronomic trait innovations of Sesamum species.</title>
        <authorList>
            <person name="Miao H."/>
            <person name="Wang L."/>
            <person name="Qu L."/>
            <person name="Liu H."/>
            <person name="Sun Y."/>
            <person name="Le M."/>
            <person name="Wang Q."/>
            <person name="Wei S."/>
            <person name="Zheng Y."/>
            <person name="Lin W."/>
            <person name="Duan Y."/>
            <person name="Cao H."/>
            <person name="Xiong S."/>
            <person name="Wang X."/>
            <person name="Wei L."/>
            <person name="Li C."/>
            <person name="Ma Q."/>
            <person name="Ju M."/>
            <person name="Zhao R."/>
            <person name="Li G."/>
            <person name="Mu C."/>
            <person name="Tian Q."/>
            <person name="Mei H."/>
            <person name="Zhang T."/>
            <person name="Gao T."/>
            <person name="Zhang H."/>
        </authorList>
    </citation>
    <scope>NUCLEOTIDE SEQUENCE</scope>
    <source>
        <strain evidence="2">G02</strain>
    </source>
</reference>
<evidence type="ECO:0000313" key="2">
    <source>
        <dbReference type="EMBL" id="KAL0278090.1"/>
    </source>
</evidence>
<accession>A0AAW2I6T9</accession>
<dbReference type="InterPro" id="IPR013103">
    <property type="entry name" value="RVT_2"/>
</dbReference>
<comment type="caution">
    <text evidence="2">The sequence shown here is derived from an EMBL/GenBank/DDBJ whole genome shotgun (WGS) entry which is preliminary data.</text>
</comment>
<dbReference type="Pfam" id="PF07727">
    <property type="entry name" value="RVT_2"/>
    <property type="match status" value="1"/>
</dbReference>
<evidence type="ECO:0000259" key="1">
    <source>
        <dbReference type="Pfam" id="PF07727"/>
    </source>
</evidence>